<dbReference type="PANTHER" id="PTHR34477">
    <property type="entry name" value="UPF0213 PROTEIN YHBQ"/>
    <property type="match status" value="1"/>
</dbReference>
<keyword evidence="4" id="KW-1185">Reference proteome</keyword>
<evidence type="ECO:0000313" key="4">
    <source>
        <dbReference type="Proteomes" id="UP000199527"/>
    </source>
</evidence>
<evidence type="ECO:0000313" key="3">
    <source>
        <dbReference type="EMBL" id="SDJ86061.1"/>
    </source>
</evidence>
<dbReference type="Pfam" id="PF01541">
    <property type="entry name" value="GIY-YIG"/>
    <property type="match status" value="1"/>
</dbReference>
<dbReference type="PANTHER" id="PTHR34477:SF1">
    <property type="entry name" value="UPF0213 PROTEIN YHBQ"/>
    <property type="match status" value="1"/>
</dbReference>
<organism evidence="3 4">
    <name type="scientific">Ferrimonas sediminum</name>
    <dbReference type="NCBI Taxonomy" id="718193"/>
    <lineage>
        <taxon>Bacteria</taxon>
        <taxon>Pseudomonadati</taxon>
        <taxon>Pseudomonadota</taxon>
        <taxon>Gammaproteobacteria</taxon>
        <taxon>Alteromonadales</taxon>
        <taxon>Ferrimonadaceae</taxon>
        <taxon>Ferrimonas</taxon>
    </lineage>
</organism>
<reference evidence="4" key="1">
    <citation type="submission" date="2016-10" db="EMBL/GenBank/DDBJ databases">
        <authorList>
            <person name="Varghese N."/>
            <person name="Submissions S."/>
        </authorList>
    </citation>
    <scope>NUCLEOTIDE SEQUENCE [LARGE SCALE GENOMIC DNA]</scope>
    <source>
        <strain evidence="4">DSM 23317</strain>
    </source>
</reference>
<dbReference type="InterPro" id="IPR000305">
    <property type="entry name" value="GIY-YIG_endonuc"/>
</dbReference>
<dbReference type="EMBL" id="FNEM01000014">
    <property type="protein sequence ID" value="SDJ86061.1"/>
    <property type="molecule type" value="Genomic_DNA"/>
</dbReference>
<dbReference type="Gene3D" id="3.40.1440.10">
    <property type="entry name" value="GIY-YIG endonuclease"/>
    <property type="match status" value="1"/>
</dbReference>
<gene>
    <name evidence="3" type="ORF">SAMN04488540_11498</name>
</gene>
<evidence type="ECO:0000259" key="2">
    <source>
        <dbReference type="PROSITE" id="PS50164"/>
    </source>
</evidence>
<dbReference type="PROSITE" id="PS50164">
    <property type="entry name" value="GIY_YIG"/>
    <property type="match status" value="1"/>
</dbReference>
<evidence type="ECO:0000256" key="1">
    <source>
        <dbReference type="ARBA" id="ARBA00007435"/>
    </source>
</evidence>
<keyword evidence="3" id="KW-0540">Nuclease</keyword>
<dbReference type="AlphaFoldDB" id="A0A1G8X6H0"/>
<sequence length="93" mass="10421">MSLWSLYLVRTRSGSLYTGITTDVSRRFCQHQNGTGAKALRGKGPLTLAFHTEVGDRSQASKLEYQIKQLHKSHKERLIQTGALPEELQVPTP</sequence>
<keyword evidence="3" id="KW-0378">Hydrolase</keyword>
<name>A0A1G8X6H0_9GAMM</name>
<accession>A0A1G8X6H0</accession>
<dbReference type="CDD" id="cd10456">
    <property type="entry name" value="GIY-YIG_UPF0213"/>
    <property type="match status" value="1"/>
</dbReference>
<feature type="domain" description="GIY-YIG" evidence="2">
    <location>
        <begin position="2"/>
        <end position="77"/>
    </location>
</feature>
<dbReference type="InterPro" id="IPR035901">
    <property type="entry name" value="GIY-YIG_endonuc_sf"/>
</dbReference>
<dbReference type="SUPFAM" id="SSF82771">
    <property type="entry name" value="GIY-YIG endonuclease"/>
    <property type="match status" value="1"/>
</dbReference>
<dbReference type="InterPro" id="IPR050190">
    <property type="entry name" value="UPF0213_domain"/>
</dbReference>
<dbReference type="GO" id="GO:0004519">
    <property type="term" value="F:endonuclease activity"/>
    <property type="evidence" value="ECO:0007669"/>
    <property type="project" value="UniProtKB-KW"/>
</dbReference>
<dbReference type="Proteomes" id="UP000199527">
    <property type="component" value="Unassembled WGS sequence"/>
</dbReference>
<proteinExistence type="inferred from homology"/>
<protein>
    <submittedName>
        <fullName evidence="3">Putative endonuclease</fullName>
    </submittedName>
</protein>
<dbReference type="RefSeq" id="WP_176819330.1">
    <property type="nucleotide sequence ID" value="NZ_FNEM01000014.1"/>
</dbReference>
<comment type="similarity">
    <text evidence="1">Belongs to the UPF0213 family.</text>
</comment>
<keyword evidence="3" id="KW-0255">Endonuclease</keyword>